<name>A0AAW0HYA5_MYOGA</name>
<comment type="caution">
    <text evidence="1">The sequence shown here is derived from an EMBL/GenBank/DDBJ whole genome shotgun (WGS) entry which is preliminary data.</text>
</comment>
<sequence length="75" mass="8120">MVPRRLQCEMRWKERMPLCPALSPFLQVKRVQTQSGPQVREVTSGSAGALQGVKAAGPTQAPSGTLAAPRVTYLE</sequence>
<dbReference type="EMBL" id="JBBHLL010000281">
    <property type="protein sequence ID" value="KAK7807131.1"/>
    <property type="molecule type" value="Genomic_DNA"/>
</dbReference>
<evidence type="ECO:0000313" key="2">
    <source>
        <dbReference type="Proteomes" id="UP001488838"/>
    </source>
</evidence>
<protein>
    <submittedName>
        <fullName evidence="1">Uncharacterized protein</fullName>
    </submittedName>
</protein>
<evidence type="ECO:0000313" key="1">
    <source>
        <dbReference type="EMBL" id="KAK7807131.1"/>
    </source>
</evidence>
<dbReference type="AlphaFoldDB" id="A0AAW0HYA5"/>
<keyword evidence="2" id="KW-1185">Reference proteome</keyword>
<proteinExistence type="predicted"/>
<dbReference type="Proteomes" id="UP001488838">
    <property type="component" value="Unassembled WGS sequence"/>
</dbReference>
<gene>
    <name evidence="1" type="ORF">U0070_007431</name>
</gene>
<reference evidence="1 2" key="1">
    <citation type="journal article" date="2023" name="bioRxiv">
        <title>Conserved and derived expression patterns and positive selection on dental genes reveal complex evolutionary context of ever-growing rodent molars.</title>
        <authorList>
            <person name="Calamari Z.T."/>
            <person name="Song A."/>
            <person name="Cohen E."/>
            <person name="Akter M."/>
            <person name="Roy R.D."/>
            <person name="Hallikas O."/>
            <person name="Christensen M.M."/>
            <person name="Li P."/>
            <person name="Marangoni P."/>
            <person name="Jernvall J."/>
            <person name="Klein O.D."/>
        </authorList>
    </citation>
    <scope>NUCLEOTIDE SEQUENCE [LARGE SCALE GENOMIC DNA]</scope>
    <source>
        <strain evidence="1">V071</strain>
    </source>
</reference>
<organism evidence="1 2">
    <name type="scientific">Myodes glareolus</name>
    <name type="common">Bank vole</name>
    <name type="synonym">Clethrionomys glareolus</name>
    <dbReference type="NCBI Taxonomy" id="447135"/>
    <lineage>
        <taxon>Eukaryota</taxon>
        <taxon>Metazoa</taxon>
        <taxon>Chordata</taxon>
        <taxon>Craniata</taxon>
        <taxon>Vertebrata</taxon>
        <taxon>Euteleostomi</taxon>
        <taxon>Mammalia</taxon>
        <taxon>Eutheria</taxon>
        <taxon>Euarchontoglires</taxon>
        <taxon>Glires</taxon>
        <taxon>Rodentia</taxon>
        <taxon>Myomorpha</taxon>
        <taxon>Muroidea</taxon>
        <taxon>Cricetidae</taxon>
        <taxon>Arvicolinae</taxon>
        <taxon>Myodes</taxon>
    </lineage>
</organism>
<accession>A0AAW0HYA5</accession>